<evidence type="ECO:0000313" key="3">
    <source>
        <dbReference type="Proteomes" id="UP000253324"/>
    </source>
</evidence>
<gene>
    <name evidence="2" type="ORF">C7476_111187</name>
</gene>
<keyword evidence="1" id="KW-0472">Membrane</keyword>
<reference evidence="2 3" key="1">
    <citation type="submission" date="2018-07" db="EMBL/GenBank/DDBJ databases">
        <title>Genomic Encyclopedia of Type Strains, Phase III (KMG-III): the genomes of soil and plant-associated and newly described type strains.</title>
        <authorList>
            <person name="Whitman W."/>
        </authorList>
    </citation>
    <scope>NUCLEOTIDE SEQUENCE [LARGE SCALE GENOMIC DNA]</scope>
    <source>
        <strain evidence="2 3">31-25a</strain>
    </source>
</reference>
<keyword evidence="3" id="KW-1185">Reference proteome</keyword>
<dbReference type="NCBIfam" id="TIGR00847">
    <property type="entry name" value="ccoS"/>
    <property type="match status" value="1"/>
</dbReference>
<name>A0A368YMB0_9HYPH</name>
<dbReference type="InterPro" id="IPR004714">
    <property type="entry name" value="Cyt_oxidase_maturation_cbb3"/>
</dbReference>
<sequence>MSEFFYLIPISLALGLTGLVLFLWSLKNGQYEDLDGASERILYDDDKPSESHLEWKNGVVASPARDKIAKPMVFPDGGVEGDGKVHSIDAHAARRTISVIVRDKL</sequence>
<organism evidence="2 3">
    <name type="scientific">Phyllobacterium bourgognense</name>
    <dbReference type="NCBI Taxonomy" id="314236"/>
    <lineage>
        <taxon>Bacteria</taxon>
        <taxon>Pseudomonadati</taxon>
        <taxon>Pseudomonadota</taxon>
        <taxon>Alphaproteobacteria</taxon>
        <taxon>Hyphomicrobiales</taxon>
        <taxon>Phyllobacteriaceae</taxon>
        <taxon>Phyllobacterium</taxon>
    </lineage>
</organism>
<dbReference type="EMBL" id="QPJM01000011">
    <property type="protein sequence ID" value="RCW81325.1"/>
    <property type="molecule type" value="Genomic_DNA"/>
</dbReference>
<comment type="caution">
    <text evidence="2">The sequence shown here is derived from an EMBL/GenBank/DDBJ whole genome shotgun (WGS) entry which is preliminary data.</text>
</comment>
<accession>A0A368YMB0</accession>
<dbReference type="PANTHER" id="PTHR41532:SF1">
    <property type="entry name" value="FIXS PROTEIN"/>
    <property type="match status" value="1"/>
</dbReference>
<feature type="transmembrane region" description="Helical" evidence="1">
    <location>
        <begin position="6"/>
        <end position="26"/>
    </location>
</feature>
<evidence type="ECO:0000256" key="1">
    <source>
        <dbReference type="SAM" id="Phobius"/>
    </source>
</evidence>
<keyword evidence="1" id="KW-0812">Transmembrane</keyword>
<dbReference type="OrthoDB" id="9802763at2"/>
<proteinExistence type="predicted"/>
<dbReference type="AlphaFoldDB" id="A0A368YMB0"/>
<dbReference type="Pfam" id="PF03597">
    <property type="entry name" value="FixS"/>
    <property type="match status" value="1"/>
</dbReference>
<dbReference type="PANTHER" id="PTHR41532">
    <property type="entry name" value="FIXS PROTEIN"/>
    <property type="match status" value="1"/>
</dbReference>
<evidence type="ECO:0000313" key="2">
    <source>
        <dbReference type="EMBL" id="RCW81325.1"/>
    </source>
</evidence>
<protein>
    <submittedName>
        <fullName evidence="2">Cbb3-type cytochrome oxidase maturation protein</fullName>
    </submittedName>
</protein>
<dbReference type="Proteomes" id="UP000253324">
    <property type="component" value="Unassembled WGS sequence"/>
</dbReference>
<keyword evidence="1" id="KW-1133">Transmembrane helix</keyword>